<organism evidence="1 2">
    <name type="scientific">Vaccinium darrowii</name>
    <dbReference type="NCBI Taxonomy" id="229202"/>
    <lineage>
        <taxon>Eukaryota</taxon>
        <taxon>Viridiplantae</taxon>
        <taxon>Streptophyta</taxon>
        <taxon>Embryophyta</taxon>
        <taxon>Tracheophyta</taxon>
        <taxon>Spermatophyta</taxon>
        <taxon>Magnoliopsida</taxon>
        <taxon>eudicotyledons</taxon>
        <taxon>Gunneridae</taxon>
        <taxon>Pentapetalae</taxon>
        <taxon>asterids</taxon>
        <taxon>Ericales</taxon>
        <taxon>Ericaceae</taxon>
        <taxon>Vaccinioideae</taxon>
        <taxon>Vaccinieae</taxon>
        <taxon>Vaccinium</taxon>
    </lineage>
</organism>
<proteinExistence type="predicted"/>
<protein>
    <submittedName>
        <fullName evidence="1">Uncharacterized protein</fullName>
    </submittedName>
</protein>
<dbReference type="EMBL" id="CM037153">
    <property type="protein sequence ID" value="KAH7857265.1"/>
    <property type="molecule type" value="Genomic_DNA"/>
</dbReference>
<sequence>MPPLPTPTAANSTTAVSTTVEYHDRRSTTPLNTTTTTTARHPRLFNDPIACRLPSQHRDDHIITASHVINPEGGRNTDFEDPNKEIIVTIFIVHANHPTRFEKCRLVFDDPVSDVAIIQVKEVAEEYNFCIFFGIITGMKVRSIADSDTLPFSFAMGCVSLPRLIHDDLLLEFRFTITDEIPLIQLHIHNFKGASGGLVFDSRGYIIGMISSGSRHNVYIVLFGKLKLNSFKNANRILLVCLSCAMCQNSGLEIADFTSEMHESDSSDSEGSPNSEDESGPSYLQNVSYSKVQRSKKDTSLEDECDLLGEGSKATVKGKNLSSMQTENPWTPHTLQQMWHGPRTVLCSYIMLPMYALVAQMGSHEKNPSLMNKHPRPLRSGTMQNAKFKNTISTLINSELTICVFLQGLYEGCEHPDRGYDAKPSTPTATRNRRPEPPPLMQPCRTINAHIHPEHPMSIGPLIRFDELKNSMNQSKVMAYFR</sequence>
<gene>
    <name evidence="1" type="ORF">Vadar_010754</name>
</gene>
<accession>A0ACB7YUL0</accession>
<keyword evidence="2" id="KW-1185">Reference proteome</keyword>
<evidence type="ECO:0000313" key="1">
    <source>
        <dbReference type="EMBL" id="KAH7857265.1"/>
    </source>
</evidence>
<comment type="caution">
    <text evidence="1">The sequence shown here is derived from an EMBL/GenBank/DDBJ whole genome shotgun (WGS) entry which is preliminary data.</text>
</comment>
<dbReference type="Proteomes" id="UP000828048">
    <property type="component" value="Chromosome 3"/>
</dbReference>
<name>A0ACB7YUL0_9ERIC</name>
<evidence type="ECO:0000313" key="2">
    <source>
        <dbReference type="Proteomes" id="UP000828048"/>
    </source>
</evidence>
<reference evidence="1 2" key="1">
    <citation type="journal article" date="2021" name="Hortic Res">
        <title>High-quality reference genome and annotation aids understanding of berry development for evergreen blueberry (Vaccinium darrowii).</title>
        <authorList>
            <person name="Yu J."/>
            <person name="Hulse-Kemp A.M."/>
            <person name="Babiker E."/>
            <person name="Staton M."/>
        </authorList>
    </citation>
    <scope>NUCLEOTIDE SEQUENCE [LARGE SCALE GENOMIC DNA]</scope>
    <source>
        <strain evidence="2">cv. NJ 8807/NJ 8810</strain>
        <tissue evidence="1">Young leaf</tissue>
    </source>
</reference>